<name>A0ABW0FJY8_9MICO</name>
<feature type="region of interest" description="Disordered" evidence="1">
    <location>
        <begin position="1"/>
        <end position="75"/>
    </location>
</feature>
<feature type="compositionally biased region" description="Low complexity" evidence="1">
    <location>
        <begin position="8"/>
        <end position="23"/>
    </location>
</feature>
<evidence type="ECO:0000256" key="1">
    <source>
        <dbReference type="SAM" id="MobiDB-lite"/>
    </source>
</evidence>
<comment type="caution">
    <text evidence="2">The sequence shown here is derived from an EMBL/GenBank/DDBJ whole genome shotgun (WGS) entry which is preliminary data.</text>
</comment>
<dbReference type="Proteomes" id="UP001595937">
    <property type="component" value="Unassembled WGS sequence"/>
</dbReference>
<reference evidence="3" key="1">
    <citation type="journal article" date="2019" name="Int. J. Syst. Evol. Microbiol.">
        <title>The Global Catalogue of Microorganisms (GCM) 10K type strain sequencing project: providing services to taxonomists for standard genome sequencing and annotation.</title>
        <authorList>
            <consortium name="The Broad Institute Genomics Platform"/>
            <consortium name="The Broad Institute Genome Sequencing Center for Infectious Disease"/>
            <person name="Wu L."/>
            <person name="Ma J."/>
        </authorList>
    </citation>
    <scope>NUCLEOTIDE SEQUENCE [LARGE SCALE GENOMIC DNA]</scope>
    <source>
        <strain evidence="3">CGMCC 1.16455</strain>
    </source>
</reference>
<dbReference type="RefSeq" id="WP_377802493.1">
    <property type="nucleotide sequence ID" value="NZ_JBHSLN010000089.1"/>
</dbReference>
<gene>
    <name evidence="2" type="ORF">ACFPK8_18695</name>
</gene>
<organism evidence="2 3">
    <name type="scientific">Brachybacterium tyrofermentans</name>
    <dbReference type="NCBI Taxonomy" id="47848"/>
    <lineage>
        <taxon>Bacteria</taxon>
        <taxon>Bacillati</taxon>
        <taxon>Actinomycetota</taxon>
        <taxon>Actinomycetes</taxon>
        <taxon>Micrococcales</taxon>
        <taxon>Dermabacteraceae</taxon>
        <taxon>Brachybacterium</taxon>
    </lineage>
</organism>
<protein>
    <submittedName>
        <fullName evidence="2">Uncharacterized protein</fullName>
    </submittedName>
</protein>
<accession>A0ABW0FJY8</accession>
<dbReference type="EMBL" id="JBHSLN010000089">
    <property type="protein sequence ID" value="MFC5299547.1"/>
    <property type="molecule type" value="Genomic_DNA"/>
</dbReference>
<feature type="non-terminal residue" evidence="2">
    <location>
        <position position="1"/>
    </location>
</feature>
<sequence length="75" mass="8245">NTHHSRTTSRSTSTTRRSPSPRTGKSRNDGSELLTEDTIDATFSRGDGDLWTAQRSVDKGEPEETAVESMTYAGR</sequence>
<proteinExistence type="predicted"/>
<evidence type="ECO:0000313" key="3">
    <source>
        <dbReference type="Proteomes" id="UP001595937"/>
    </source>
</evidence>
<evidence type="ECO:0000313" key="2">
    <source>
        <dbReference type="EMBL" id="MFC5299547.1"/>
    </source>
</evidence>
<keyword evidence="3" id="KW-1185">Reference proteome</keyword>